<dbReference type="Proteomes" id="UP000002051">
    <property type="component" value="Chromosome 2"/>
</dbReference>
<dbReference type="EMBL" id="CM001218">
    <property type="protein sequence ID" value="AES66693.1"/>
    <property type="molecule type" value="Genomic_DNA"/>
</dbReference>
<dbReference type="EnsemblPlants" id="AES66693">
    <property type="protein sequence ID" value="AES66693"/>
    <property type="gene ID" value="MTR_2g077640"/>
</dbReference>
<evidence type="ECO:0000313" key="2">
    <source>
        <dbReference type="EnsemblPlants" id="AES66693"/>
    </source>
</evidence>
<name>G7IJI2_MEDTR</name>
<reference evidence="1 3" key="1">
    <citation type="journal article" date="2011" name="Nature">
        <title>The Medicago genome provides insight into the evolution of rhizobial symbioses.</title>
        <authorList>
            <person name="Young N.D."/>
            <person name="Debelle F."/>
            <person name="Oldroyd G.E."/>
            <person name="Geurts R."/>
            <person name="Cannon S.B."/>
            <person name="Udvardi M.K."/>
            <person name="Benedito V.A."/>
            <person name="Mayer K.F."/>
            <person name="Gouzy J."/>
            <person name="Schoof H."/>
            <person name="Van de Peer Y."/>
            <person name="Proost S."/>
            <person name="Cook D.R."/>
            <person name="Meyers B.C."/>
            <person name="Spannagl M."/>
            <person name="Cheung F."/>
            <person name="De Mita S."/>
            <person name="Krishnakumar V."/>
            <person name="Gundlach H."/>
            <person name="Zhou S."/>
            <person name="Mudge J."/>
            <person name="Bharti A.K."/>
            <person name="Murray J.D."/>
            <person name="Naoumkina M.A."/>
            <person name="Rosen B."/>
            <person name="Silverstein K.A."/>
            <person name="Tang H."/>
            <person name="Rombauts S."/>
            <person name="Zhao P.X."/>
            <person name="Zhou P."/>
            <person name="Barbe V."/>
            <person name="Bardou P."/>
            <person name="Bechner M."/>
            <person name="Bellec A."/>
            <person name="Berger A."/>
            <person name="Berges H."/>
            <person name="Bidwell S."/>
            <person name="Bisseling T."/>
            <person name="Choisne N."/>
            <person name="Couloux A."/>
            <person name="Denny R."/>
            <person name="Deshpande S."/>
            <person name="Dai X."/>
            <person name="Doyle J.J."/>
            <person name="Dudez A.M."/>
            <person name="Farmer A.D."/>
            <person name="Fouteau S."/>
            <person name="Franken C."/>
            <person name="Gibelin C."/>
            <person name="Gish J."/>
            <person name="Goldstein S."/>
            <person name="Gonzalez A.J."/>
            <person name="Green P.J."/>
            <person name="Hallab A."/>
            <person name="Hartog M."/>
            <person name="Hua A."/>
            <person name="Humphray S.J."/>
            <person name="Jeong D.H."/>
            <person name="Jing Y."/>
            <person name="Jocker A."/>
            <person name="Kenton S.M."/>
            <person name="Kim D.J."/>
            <person name="Klee K."/>
            <person name="Lai H."/>
            <person name="Lang C."/>
            <person name="Lin S."/>
            <person name="Macmil S.L."/>
            <person name="Magdelenat G."/>
            <person name="Matthews L."/>
            <person name="McCorrison J."/>
            <person name="Monaghan E.L."/>
            <person name="Mun J.H."/>
            <person name="Najar F.Z."/>
            <person name="Nicholson C."/>
            <person name="Noirot C."/>
            <person name="O'Bleness M."/>
            <person name="Paule C.R."/>
            <person name="Poulain J."/>
            <person name="Prion F."/>
            <person name="Qin B."/>
            <person name="Qu C."/>
            <person name="Retzel E.F."/>
            <person name="Riddle C."/>
            <person name="Sallet E."/>
            <person name="Samain S."/>
            <person name="Samson N."/>
            <person name="Sanders I."/>
            <person name="Saurat O."/>
            <person name="Scarpelli C."/>
            <person name="Schiex T."/>
            <person name="Segurens B."/>
            <person name="Severin A.J."/>
            <person name="Sherrier D.J."/>
            <person name="Shi R."/>
            <person name="Sims S."/>
            <person name="Singer S.R."/>
            <person name="Sinharoy S."/>
            <person name="Sterck L."/>
            <person name="Viollet A."/>
            <person name="Wang B.B."/>
            <person name="Wang K."/>
            <person name="Wang M."/>
            <person name="Wang X."/>
            <person name="Warfsmann J."/>
            <person name="Weissenbach J."/>
            <person name="White D.D."/>
            <person name="White J.D."/>
            <person name="Wiley G.B."/>
            <person name="Wincker P."/>
            <person name="Xing Y."/>
            <person name="Yang L."/>
            <person name="Yao Z."/>
            <person name="Ying F."/>
            <person name="Zhai J."/>
            <person name="Zhou L."/>
            <person name="Zuber A."/>
            <person name="Denarie J."/>
            <person name="Dixon R.A."/>
            <person name="May G.D."/>
            <person name="Schwartz D.C."/>
            <person name="Rogers J."/>
            <person name="Quetier F."/>
            <person name="Town C.D."/>
            <person name="Roe B.A."/>
        </authorList>
    </citation>
    <scope>NUCLEOTIDE SEQUENCE [LARGE SCALE GENOMIC DNA]</scope>
    <source>
        <strain evidence="1">A17</strain>
        <strain evidence="2 3">cv. Jemalong A17</strain>
    </source>
</reference>
<evidence type="ECO:0000313" key="1">
    <source>
        <dbReference type="EMBL" id="AES66693.1"/>
    </source>
</evidence>
<accession>G7IJI2</accession>
<reference evidence="1 3" key="2">
    <citation type="journal article" date="2014" name="BMC Genomics">
        <title>An improved genome release (version Mt4.0) for the model legume Medicago truncatula.</title>
        <authorList>
            <person name="Tang H."/>
            <person name="Krishnakumar V."/>
            <person name="Bidwell S."/>
            <person name="Rosen B."/>
            <person name="Chan A."/>
            <person name="Zhou S."/>
            <person name="Gentzbittel L."/>
            <person name="Childs K.L."/>
            <person name="Yandell M."/>
            <person name="Gundlach H."/>
            <person name="Mayer K.F."/>
            <person name="Schwartz D.C."/>
            <person name="Town C.D."/>
        </authorList>
    </citation>
    <scope>GENOME REANNOTATION</scope>
    <source>
        <strain evidence="2 3">cv. Jemalong A17</strain>
    </source>
</reference>
<keyword evidence="3" id="KW-1185">Reference proteome</keyword>
<reference evidence="2" key="3">
    <citation type="submission" date="2015-04" db="UniProtKB">
        <authorList>
            <consortium name="EnsemblPlants"/>
        </authorList>
    </citation>
    <scope>IDENTIFICATION</scope>
    <source>
        <strain evidence="2">cv. Jemalong A17</strain>
    </source>
</reference>
<organism evidence="1 3">
    <name type="scientific">Medicago truncatula</name>
    <name type="common">Barrel medic</name>
    <name type="synonym">Medicago tribuloides</name>
    <dbReference type="NCBI Taxonomy" id="3880"/>
    <lineage>
        <taxon>Eukaryota</taxon>
        <taxon>Viridiplantae</taxon>
        <taxon>Streptophyta</taxon>
        <taxon>Embryophyta</taxon>
        <taxon>Tracheophyta</taxon>
        <taxon>Spermatophyta</taxon>
        <taxon>Magnoliopsida</taxon>
        <taxon>eudicotyledons</taxon>
        <taxon>Gunneridae</taxon>
        <taxon>Pentapetalae</taxon>
        <taxon>rosids</taxon>
        <taxon>fabids</taxon>
        <taxon>Fabales</taxon>
        <taxon>Fabaceae</taxon>
        <taxon>Papilionoideae</taxon>
        <taxon>50 kb inversion clade</taxon>
        <taxon>NPAAA clade</taxon>
        <taxon>Hologalegina</taxon>
        <taxon>IRL clade</taxon>
        <taxon>Trifolieae</taxon>
        <taxon>Medicago</taxon>
    </lineage>
</organism>
<dbReference type="PaxDb" id="3880-AES66693"/>
<sequence length="261" mass="29911">MEEPHDKENPTPLEARCAMTVKAASLGMGGIGKQTKCVWESHYDAQVKKNFHYRAQHRLSYMMSTLRRKHVKKPEWIPKWIGVDGWPRLLDHWATDPTFQKHSQIGKVNRASEKGGCLQSGGSKRFDERTKEVLSQSDGSSLTGTKHLLDHSTTQTIWKETVEHERSDKYCGAETMSSNLIHNRCIYERSIDGEGGSRNVEMTPEMVTLIQQLSQQMQTQNQVELEQARTQSRKELEEMRTQVWRSLSTPSLKARCAMLPL</sequence>
<evidence type="ECO:0008006" key="4">
    <source>
        <dbReference type="Google" id="ProtNLM"/>
    </source>
</evidence>
<gene>
    <name evidence="1" type="ordered locus">MTR_2g077640</name>
</gene>
<dbReference type="AlphaFoldDB" id="G7IJI2"/>
<evidence type="ECO:0000313" key="3">
    <source>
        <dbReference type="Proteomes" id="UP000002051"/>
    </source>
</evidence>
<dbReference type="HOGENOM" id="CLU_1066968_0_0_1"/>
<protein>
    <recommendedName>
        <fullName evidence="4">Transposase, Ptta/En/Spm, plant</fullName>
    </recommendedName>
</protein>
<proteinExistence type="predicted"/>